<name>A0A8J2XU19_9BACT</name>
<evidence type="ECO:0000256" key="4">
    <source>
        <dbReference type="ARBA" id="ARBA00023136"/>
    </source>
</evidence>
<dbReference type="InterPro" id="IPR011701">
    <property type="entry name" value="MFS"/>
</dbReference>
<feature type="transmembrane region" description="Helical" evidence="5">
    <location>
        <begin position="12"/>
        <end position="35"/>
    </location>
</feature>
<feature type="transmembrane region" description="Helical" evidence="5">
    <location>
        <begin position="173"/>
        <end position="190"/>
    </location>
</feature>
<dbReference type="Pfam" id="PF07690">
    <property type="entry name" value="MFS_1"/>
    <property type="match status" value="1"/>
</dbReference>
<keyword evidence="8" id="KW-1185">Reference proteome</keyword>
<evidence type="ECO:0000256" key="2">
    <source>
        <dbReference type="ARBA" id="ARBA00022692"/>
    </source>
</evidence>
<comment type="subcellular location">
    <subcellularLocation>
        <location evidence="1">Membrane</location>
        <topology evidence="1">Multi-pass membrane protein</topology>
    </subcellularLocation>
</comment>
<keyword evidence="4 5" id="KW-0472">Membrane</keyword>
<dbReference type="PROSITE" id="PS50850">
    <property type="entry name" value="MFS"/>
    <property type="match status" value="1"/>
</dbReference>
<feature type="transmembrane region" description="Helical" evidence="5">
    <location>
        <begin position="262"/>
        <end position="283"/>
    </location>
</feature>
<feature type="transmembrane region" description="Helical" evidence="5">
    <location>
        <begin position="108"/>
        <end position="128"/>
    </location>
</feature>
<evidence type="ECO:0000256" key="1">
    <source>
        <dbReference type="ARBA" id="ARBA00004141"/>
    </source>
</evidence>
<feature type="transmembrane region" description="Helical" evidence="5">
    <location>
        <begin position="80"/>
        <end position="102"/>
    </location>
</feature>
<feature type="domain" description="Major facilitator superfamily (MFS) profile" evidence="6">
    <location>
        <begin position="12"/>
        <end position="403"/>
    </location>
</feature>
<feature type="transmembrane region" description="Helical" evidence="5">
    <location>
        <begin position="140"/>
        <end position="158"/>
    </location>
</feature>
<sequence>MEKKAPSLFNLAVIVGALGYFVDVYDLLLFSIIRIPSLKGLGLSAADIDSKGGDILNIQMLGLLIGGIIWGILGDKRGRLKVLFASIILYSLGSIANGFVHTLGQYEAARFITGLGLAGELGAGITLVSEIMPKERRGIATSLVAGIGLSGAVFAYFIKAQFGVGGDGWRTCYFIGGGLGFLLLLLRIGVLESGMYKSMHDTKVSKGNFLALFTNGQRFKKYITAILIALPNWYVIGILITFSNKFGSIMKVTGPVDPGYGIMVSYAAISIGDVAIGFISQWFKSRKKSLWLFNAITIVSVIAFFNMQGQSPTAVYWVCVFLGLGTGFWAMFVTMAAEQFGTNIRATVATTVPNMARGSLAVIVSPLFKALLPSQGYFNAGWITGIIVFAISSICLAITPETFGKDLNYIEPL</sequence>
<evidence type="ECO:0000256" key="3">
    <source>
        <dbReference type="ARBA" id="ARBA00022989"/>
    </source>
</evidence>
<reference evidence="7" key="2">
    <citation type="submission" date="2020-09" db="EMBL/GenBank/DDBJ databases">
        <authorList>
            <person name="Sun Q."/>
            <person name="Zhou Y."/>
        </authorList>
    </citation>
    <scope>NUCLEOTIDE SEQUENCE</scope>
    <source>
        <strain evidence="7">CGMCC 1.15448</strain>
    </source>
</reference>
<dbReference type="GO" id="GO:0046943">
    <property type="term" value="F:carboxylic acid transmembrane transporter activity"/>
    <property type="evidence" value="ECO:0007669"/>
    <property type="project" value="TreeGrafter"/>
</dbReference>
<keyword evidence="3 5" id="KW-1133">Transmembrane helix</keyword>
<feature type="transmembrane region" description="Helical" evidence="5">
    <location>
        <begin position="314"/>
        <end position="334"/>
    </location>
</feature>
<dbReference type="PANTHER" id="PTHR23508">
    <property type="entry name" value="CARBOXYLIC ACID TRANSPORTER PROTEIN HOMOLOG"/>
    <property type="match status" value="1"/>
</dbReference>
<dbReference type="Gene3D" id="1.20.1250.20">
    <property type="entry name" value="MFS general substrate transporter like domains"/>
    <property type="match status" value="2"/>
</dbReference>
<protein>
    <submittedName>
        <fullName evidence="7">MFS transporter</fullName>
    </submittedName>
</protein>
<feature type="transmembrane region" description="Helical" evidence="5">
    <location>
        <begin position="380"/>
        <end position="399"/>
    </location>
</feature>
<evidence type="ECO:0000259" key="6">
    <source>
        <dbReference type="PROSITE" id="PS50850"/>
    </source>
</evidence>
<proteinExistence type="predicted"/>
<dbReference type="AlphaFoldDB" id="A0A8J2XU19"/>
<dbReference type="Proteomes" id="UP000607559">
    <property type="component" value="Unassembled WGS sequence"/>
</dbReference>
<reference evidence="7" key="1">
    <citation type="journal article" date="2014" name="Int. J. Syst. Evol. Microbiol.">
        <title>Complete genome sequence of Corynebacterium casei LMG S-19264T (=DSM 44701T), isolated from a smear-ripened cheese.</title>
        <authorList>
            <consortium name="US DOE Joint Genome Institute (JGI-PGF)"/>
            <person name="Walter F."/>
            <person name="Albersmeier A."/>
            <person name="Kalinowski J."/>
            <person name="Ruckert C."/>
        </authorList>
    </citation>
    <scope>NUCLEOTIDE SEQUENCE</scope>
    <source>
        <strain evidence="7">CGMCC 1.15448</strain>
    </source>
</reference>
<dbReference type="PANTHER" id="PTHR23508:SF10">
    <property type="entry name" value="CARBOXYLIC ACID TRANSPORTER PROTEIN HOMOLOG"/>
    <property type="match status" value="1"/>
</dbReference>
<dbReference type="GO" id="GO:0005886">
    <property type="term" value="C:plasma membrane"/>
    <property type="evidence" value="ECO:0007669"/>
    <property type="project" value="TreeGrafter"/>
</dbReference>
<evidence type="ECO:0000313" key="8">
    <source>
        <dbReference type="Proteomes" id="UP000607559"/>
    </source>
</evidence>
<feature type="transmembrane region" description="Helical" evidence="5">
    <location>
        <begin position="55"/>
        <end position="73"/>
    </location>
</feature>
<dbReference type="RefSeq" id="WP_188937387.1">
    <property type="nucleotide sequence ID" value="NZ_BMJC01000006.1"/>
</dbReference>
<dbReference type="InterPro" id="IPR036259">
    <property type="entry name" value="MFS_trans_sf"/>
</dbReference>
<dbReference type="SUPFAM" id="SSF103473">
    <property type="entry name" value="MFS general substrate transporter"/>
    <property type="match status" value="1"/>
</dbReference>
<keyword evidence="2 5" id="KW-0812">Transmembrane</keyword>
<gene>
    <name evidence="7" type="primary">yjhB</name>
    <name evidence="7" type="ORF">GCM10011511_52460</name>
</gene>
<dbReference type="EMBL" id="BMJC01000006">
    <property type="protein sequence ID" value="GGB22107.1"/>
    <property type="molecule type" value="Genomic_DNA"/>
</dbReference>
<evidence type="ECO:0000313" key="7">
    <source>
        <dbReference type="EMBL" id="GGB22107.1"/>
    </source>
</evidence>
<feature type="transmembrane region" description="Helical" evidence="5">
    <location>
        <begin position="290"/>
        <end position="308"/>
    </location>
</feature>
<feature type="transmembrane region" description="Helical" evidence="5">
    <location>
        <begin position="222"/>
        <end position="242"/>
    </location>
</feature>
<organism evidence="7 8">
    <name type="scientific">Puia dinghuensis</name>
    <dbReference type="NCBI Taxonomy" id="1792502"/>
    <lineage>
        <taxon>Bacteria</taxon>
        <taxon>Pseudomonadati</taxon>
        <taxon>Bacteroidota</taxon>
        <taxon>Chitinophagia</taxon>
        <taxon>Chitinophagales</taxon>
        <taxon>Chitinophagaceae</taxon>
        <taxon>Puia</taxon>
    </lineage>
</organism>
<evidence type="ECO:0000256" key="5">
    <source>
        <dbReference type="SAM" id="Phobius"/>
    </source>
</evidence>
<accession>A0A8J2XU19</accession>
<dbReference type="InterPro" id="IPR020846">
    <property type="entry name" value="MFS_dom"/>
</dbReference>
<comment type="caution">
    <text evidence="7">The sequence shown here is derived from an EMBL/GenBank/DDBJ whole genome shotgun (WGS) entry which is preliminary data.</text>
</comment>